<feature type="transmembrane region" description="Helical" evidence="1">
    <location>
        <begin position="288"/>
        <end position="313"/>
    </location>
</feature>
<feature type="transmembrane region" description="Helical" evidence="1">
    <location>
        <begin position="57"/>
        <end position="86"/>
    </location>
</feature>
<keyword evidence="1" id="KW-1133">Transmembrane helix</keyword>
<feature type="transmembrane region" description="Helical" evidence="1">
    <location>
        <begin position="198"/>
        <end position="220"/>
    </location>
</feature>
<evidence type="ECO:0008006" key="4">
    <source>
        <dbReference type="Google" id="ProtNLM"/>
    </source>
</evidence>
<dbReference type="Proteomes" id="UP000316270">
    <property type="component" value="Chromosome 6"/>
</dbReference>
<dbReference type="AlphaFoldDB" id="A0A517L883"/>
<protein>
    <recommendedName>
        <fullName evidence="4">Transmembrane protein UsgS</fullName>
    </recommendedName>
</protein>
<reference evidence="2 3" key="1">
    <citation type="submission" date="2019-07" db="EMBL/GenBank/DDBJ databases">
        <title>Finished genome of Venturia effusa.</title>
        <authorList>
            <person name="Young C.A."/>
            <person name="Cox M.P."/>
            <person name="Ganley A.R.D."/>
            <person name="David W.J."/>
        </authorList>
    </citation>
    <scope>NUCLEOTIDE SEQUENCE [LARGE SCALE GENOMIC DNA]</scope>
    <source>
        <strain evidence="3">albino</strain>
    </source>
</reference>
<dbReference type="PANTHER" id="PTHR38421">
    <property type="entry name" value="TRANSMEMBRANE PROTEIN USGS"/>
    <property type="match status" value="1"/>
</dbReference>
<keyword evidence="1" id="KW-0812">Transmembrane</keyword>
<name>A0A517L883_9PEZI</name>
<dbReference type="OrthoDB" id="10041630at2759"/>
<evidence type="ECO:0000313" key="2">
    <source>
        <dbReference type="EMBL" id="QDS71829.1"/>
    </source>
</evidence>
<gene>
    <name evidence="2" type="ORF">FKW77_009761</name>
</gene>
<organism evidence="2 3">
    <name type="scientific">Venturia effusa</name>
    <dbReference type="NCBI Taxonomy" id="50376"/>
    <lineage>
        <taxon>Eukaryota</taxon>
        <taxon>Fungi</taxon>
        <taxon>Dikarya</taxon>
        <taxon>Ascomycota</taxon>
        <taxon>Pezizomycotina</taxon>
        <taxon>Dothideomycetes</taxon>
        <taxon>Pleosporomycetidae</taxon>
        <taxon>Venturiales</taxon>
        <taxon>Venturiaceae</taxon>
        <taxon>Venturia</taxon>
    </lineage>
</organism>
<evidence type="ECO:0000256" key="1">
    <source>
        <dbReference type="SAM" id="Phobius"/>
    </source>
</evidence>
<feature type="transmembrane region" description="Helical" evidence="1">
    <location>
        <begin position="106"/>
        <end position="125"/>
    </location>
</feature>
<sequence>MSSSKKDKVGKGIAEIKTDMANFDPDAILRGAQLTLVGAHRALQNPRLFTGEHYRQAALAVAAGIGIRILIGIPGIAVRVLIWFIGLFTNLEGVTWDNDIIDGIHFLEHSVLQVPFFLMSLMRYITPTLDNMFMESLDWVDRTYIAKHRSDDPSKLRALYYPNLRQYSTHGDTSQKKNTKEAIFNFLVRFGKRSGTSLIIYALSFLPYVGRFVLPAASFYTFQKAVGTQPAVIIFFPSIFLPKRYLVMFLQSYFSSRSLMRELLVPYFSRIKYTKEQKALWFKDREGVLFGFALGFFVFLKIPLIGVLIYGIAEASTAYLITKITDPPPAPSEAQDFAQTQVRWKNKHEFMSLPLTLLDAINTDGNSKSAASLNTGIPADLPEKKFS</sequence>
<dbReference type="PANTHER" id="PTHR38421:SF1">
    <property type="entry name" value="TRANSMEMBRANE PROTEIN"/>
    <property type="match status" value="1"/>
</dbReference>
<accession>A0A517L883</accession>
<proteinExistence type="predicted"/>
<dbReference type="EMBL" id="CP042190">
    <property type="protein sequence ID" value="QDS71829.1"/>
    <property type="molecule type" value="Genomic_DNA"/>
</dbReference>
<evidence type="ECO:0000313" key="3">
    <source>
        <dbReference type="Proteomes" id="UP000316270"/>
    </source>
</evidence>
<feature type="transmembrane region" description="Helical" evidence="1">
    <location>
        <begin position="232"/>
        <end position="254"/>
    </location>
</feature>
<keyword evidence="1" id="KW-0472">Membrane</keyword>
<keyword evidence="3" id="KW-1185">Reference proteome</keyword>